<proteinExistence type="predicted"/>
<sequence length="375" mass="41606">MGTRRQLSWRAVFPLISLFLVSFLVIPYAKHFHGSHFTPRSSAIDGDLEDGVFANLVKKATSTYEEAQLKGRKLHCLMGMTEADARTANAGVALEAPAWLQTAAIAEVEGWLDTTQEDGAEPFHSTYLNDALRGLSIKPEFHTILWKNIGGGLLFEDPSLVDLEGDGDWGDSDVGVPTRASYQNSFILDPGVIIADKNLGVDEAIKKNLIQGKITHFRKVRRDWSSCKEVNERLLICECGWLQTKACEAHGGDNTNVRYIIRSWITNDFTLSTIFQAIINKDKNDGQGKRIGKWADRTTLTASDHPDEFFAILGSPNGSGSAYFLINHKRALGVKVINKVDIFVPNIPLDVTGTSVTEYERQRKVMLVFHVTGAR</sequence>
<protein>
    <submittedName>
        <fullName evidence="2">Uncharacterized protein</fullName>
    </submittedName>
</protein>
<dbReference type="AlphaFoldDB" id="A0A9N8RB46"/>
<name>A0A9N8RB46_GIBZA</name>
<keyword evidence="1" id="KW-0472">Membrane</keyword>
<keyword evidence="1" id="KW-0812">Transmembrane</keyword>
<organism evidence="2 3">
    <name type="scientific">Gibberella zeae</name>
    <name type="common">Wheat head blight fungus</name>
    <name type="synonym">Fusarium graminearum</name>
    <dbReference type="NCBI Taxonomy" id="5518"/>
    <lineage>
        <taxon>Eukaryota</taxon>
        <taxon>Fungi</taxon>
        <taxon>Dikarya</taxon>
        <taxon>Ascomycota</taxon>
        <taxon>Pezizomycotina</taxon>
        <taxon>Sordariomycetes</taxon>
        <taxon>Hypocreomycetidae</taxon>
        <taxon>Hypocreales</taxon>
        <taxon>Nectriaceae</taxon>
        <taxon>Fusarium</taxon>
    </lineage>
</organism>
<reference evidence="2" key="1">
    <citation type="submission" date="2021-03" db="EMBL/GenBank/DDBJ databases">
        <authorList>
            <person name="Alouane T."/>
            <person name="Langin T."/>
            <person name="Bonhomme L."/>
        </authorList>
    </citation>
    <scope>NUCLEOTIDE SEQUENCE</scope>
    <source>
        <strain evidence="2">MDC_Fg202</strain>
    </source>
</reference>
<keyword evidence="1" id="KW-1133">Transmembrane helix</keyword>
<dbReference type="Proteomes" id="UP000746612">
    <property type="component" value="Unassembled WGS sequence"/>
</dbReference>
<evidence type="ECO:0000313" key="2">
    <source>
        <dbReference type="EMBL" id="CAG1975193.1"/>
    </source>
</evidence>
<evidence type="ECO:0000313" key="3">
    <source>
        <dbReference type="Proteomes" id="UP000746612"/>
    </source>
</evidence>
<accession>A0A9N8RB46</accession>
<gene>
    <name evidence="2" type="ORF">MDCFG202_LOCUS141668</name>
</gene>
<feature type="transmembrane region" description="Helical" evidence="1">
    <location>
        <begin position="12"/>
        <end position="29"/>
    </location>
</feature>
<evidence type="ECO:0000256" key="1">
    <source>
        <dbReference type="SAM" id="Phobius"/>
    </source>
</evidence>
<dbReference type="EMBL" id="CAJPIJ010000103">
    <property type="protein sequence ID" value="CAG1975193.1"/>
    <property type="molecule type" value="Genomic_DNA"/>
</dbReference>
<comment type="caution">
    <text evidence="2">The sequence shown here is derived from an EMBL/GenBank/DDBJ whole genome shotgun (WGS) entry which is preliminary data.</text>
</comment>